<accession>A0A382ZB21</accession>
<organism evidence="2">
    <name type="scientific">marine metagenome</name>
    <dbReference type="NCBI Taxonomy" id="408172"/>
    <lineage>
        <taxon>unclassified sequences</taxon>
        <taxon>metagenomes</taxon>
        <taxon>ecological metagenomes</taxon>
    </lineage>
</organism>
<dbReference type="EMBL" id="UINC01182466">
    <property type="protein sequence ID" value="SVD92701.1"/>
    <property type="molecule type" value="Genomic_DNA"/>
</dbReference>
<name>A0A382ZB21_9ZZZZ</name>
<dbReference type="SUPFAM" id="SSF51735">
    <property type="entry name" value="NAD(P)-binding Rossmann-fold domains"/>
    <property type="match status" value="1"/>
</dbReference>
<dbReference type="AlphaFoldDB" id="A0A382ZB21"/>
<evidence type="ECO:0000313" key="2">
    <source>
        <dbReference type="EMBL" id="SVD92701.1"/>
    </source>
</evidence>
<dbReference type="Pfam" id="PF02737">
    <property type="entry name" value="3HCDH_N"/>
    <property type="match status" value="1"/>
</dbReference>
<dbReference type="InterPro" id="IPR006176">
    <property type="entry name" value="3-OHacyl-CoA_DH_NAD-bd"/>
</dbReference>
<feature type="domain" description="3-hydroxyacyl-CoA dehydrogenase NAD binding" evidence="1">
    <location>
        <begin position="16"/>
        <end position="46"/>
    </location>
</feature>
<sequence length="48" mass="5106">MNQEQVLDLQKSKINKVGIVGAGTMGSQIAALFANYGVSVLLLDVEIE</sequence>
<gene>
    <name evidence="2" type="ORF">METZ01_LOCUS445555</name>
</gene>
<dbReference type="InterPro" id="IPR036291">
    <property type="entry name" value="NAD(P)-bd_dom_sf"/>
</dbReference>
<proteinExistence type="predicted"/>
<reference evidence="2" key="1">
    <citation type="submission" date="2018-05" db="EMBL/GenBank/DDBJ databases">
        <authorList>
            <person name="Lanie J.A."/>
            <person name="Ng W.-L."/>
            <person name="Kazmierczak K.M."/>
            <person name="Andrzejewski T.M."/>
            <person name="Davidsen T.M."/>
            <person name="Wayne K.J."/>
            <person name="Tettelin H."/>
            <person name="Glass J.I."/>
            <person name="Rusch D."/>
            <person name="Podicherti R."/>
            <person name="Tsui H.-C.T."/>
            <person name="Winkler M.E."/>
        </authorList>
    </citation>
    <scope>NUCLEOTIDE SEQUENCE</scope>
</reference>
<feature type="non-terminal residue" evidence="2">
    <location>
        <position position="48"/>
    </location>
</feature>
<protein>
    <recommendedName>
        <fullName evidence="1">3-hydroxyacyl-CoA dehydrogenase NAD binding domain-containing protein</fullName>
    </recommendedName>
</protein>
<dbReference type="GO" id="GO:0070403">
    <property type="term" value="F:NAD+ binding"/>
    <property type="evidence" value="ECO:0007669"/>
    <property type="project" value="InterPro"/>
</dbReference>
<dbReference type="GO" id="GO:0006631">
    <property type="term" value="P:fatty acid metabolic process"/>
    <property type="evidence" value="ECO:0007669"/>
    <property type="project" value="InterPro"/>
</dbReference>
<evidence type="ECO:0000259" key="1">
    <source>
        <dbReference type="Pfam" id="PF02737"/>
    </source>
</evidence>
<dbReference type="Gene3D" id="3.40.50.720">
    <property type="entry name" value="NAD(P)-binding Rossmann-like Domain"/>
    <property type="match status" value="1"/>
</dbReference>